<evidence type="ECO:0000313" key="2">
    <source>
        <dbReference type="Proteomes" id="UP000306918"/>
    </source>
</evidence>
<dbReference type="RefSeq" id="WP_136578302.1">
    <property type="nucleotide sequence ID" value="NZ_STFF01000004.1"/>
</dbReference>
<dbReference type="Proteomes" id="UP000306918">
    <property type="component" value="Unassembled WGS sequence"/>
</dbReference>
<dbReference type="OrthoDB" id="670103at2"/>
<accession>A0A4S8HS40</accession>
<reference evidence="1 2" key="1">
    <citation type="submission" date="2019-04" db="EMBL/GenBank/DDBJ databases">
        <title>Niastella caeni sp. nov., isolated from activated sludge.</title>
        <authorList>
            <person name="Sheng M."/>
        </authorList>
    </citation>
    <scope>NUCLEOTIDE SEQUENCE [LARGE SCALE GENOMIC DNA]</scope>
    <source>
        <strain evidence="1 2">HX-2-15</strain>
    </source>
</reference>
<name>A0A4S8HS40_9BACT</name>
<comment type="caution">
    <text evidence="1">The sequence shown here is derived from an EMBL/GenBank/DDBJ whole genome shotgun (WGS) entry which is preliminary data.</text>
</comment>
<keyword evidence="2" id="KW-1185">Reference proteome</keyword>
<dbReference type="EMBL" id="STFF01000004">
    <property type="protein sequence ID" value="THU38347.1"/>
    <property type="molecule type" value="Genomic_DNA"/>
</dbReference>
<proteinExistence type="predicted"/>
<protein>
    <submittedName>
        <fullName evidence="1">Uncharacterized protein</fullName>
    </submittedName>
</protein>
<sequence>MKQSLLILSLLVLASNLYSQKGRIYNLRNCQGEMRTVTFQSQVKIIWKCVSGMATIREQKVLNLSREYKFDTAFFESQIQKVKKALPSNFFAGLDYLGDWFDNTPEEQGIWFTEIFAEEDKQGNYKVYAAIKILFDGTNAHIDEQRRDPKVKDLIFIFDKDELSQLGQKLKSCPKSGS</sequence>
<gene>
    <name evidence="1" type="ORF">FAM09_16865</name>
</gene>
<evidence type="ECO:0000313" key="1">
    <source>
        <dbReference type="EMBL" id="THU38347.1"/>
    </source>
</evidence>
<dbReference type="AlphaFoldDB" id="A0A4S8HS40"/>
<organism evidence="1 2">
    <name type="scientific">Niastella caeni</name>
    <dbReference type="NCBI Taxonomy" id="2569763"/>
    <lineage>
        <taxon>Bacteria</taxon>
        <taxon>Pseudomonadati</taxon>
        <taxon>Bacteroidota</taxon>
        <taxon>Chitinophagia</taxon>
        <taxon>Chitinophagales</taxon>
        <taxon>Chitinophagaceae</taxon>
        <taxon>Niastella</taxon>
    </lineage>
</organism>